<feature type="compositionally biased region" description="Basic and acidic residues" evidence="1">
    <location>
        <begin position="106"/>
        <end position="117"/>
    </location>
</feature>
<accession>A0A0Q9VZ73</accession>
<keyword evidence="3" id="KW-1185">Reference proteome</keyword>
<proteinExistence type="predicted"/>
<feature type="region of interest" description="Disordered" evidence="1">
    <location>
        <begin position="166"/>
        <end position="355"/>
    </location>
</feature>
<feature type="compositionally biased region" description="Basic and acidic residues" evidence="1">
    <location>
        <begin position="256"/>
        <end position="265"/>
    </location>
</feature>
<feature type="region of interest" description="Disordered" evidence="1">
    <location>
        <begin position="449"/>
        <end position="535"/>
    </location>
</feature>
<evidence type="ECO:0000256" key="1">
    <source>
        <dbReference type="SAM" id="MobiDB-lite"/>
    </source>
</evidence>
<dbReference type="InParanoid" id="A0A0Q9VZ73"/>
<sequence>MEKSDKSKKVRQRSQEDNKESVIKDHKAHDENTPCPSLTKDAKSNEISDKQCLSDEKSKITGERSKVEQEKENSDKKTEACSGKSVIPVSQEVKDKKNLFPKREAMVSKDLKEKQHESMLSPSLKKDTEAKDIDLKRMKEETRVSDTIVVSQEEAKEASSIITDAMGVQETSQPTTLPSTSVEDAIPNTRREQISNESNSTVLGTDTDVIEQKNHIEQKSKVDQKETEKENKKLLQHENPLKVNGAEKIPVTTTEENSKTNDKKRTNLNAQKGKQKKPGLANETQPKTKQQKEKDDKLKSSDDITVEKLRSPKVSEIADTEKEDQTMSANVKTIEKASSDTTTKSNSLSGLVSDTQNEKELCATLKSDSYPKLLEKQIKDISACRQTVKKEIDQEVNPEMKIEKEERKGISLNEKCQLSQMPKDEQQTIKMERKAVAAEAKKDNTIRSDLKRKLKVDDQKEREQNNTESKKLKLMDDKNKEQTQPQQPKSIQMPIIKGNEKTLDMKVAIEAPQTTKKEQDTKAKKNLKNKIRKKR</sequence>
<dbReference type="EMBL" id="CH940660">
    <property type="protein sequence ID" value="KRF78138.1"/>
    <property type="molecule type" value="Genomic_DNA"/>
</dbReference>
<reference evidence="2 3" key="1">
    <citation type="journal article" date="2007" name="Nature">
        <title>Evolution of genes and genomes on the Drosophila phylogeny.</title>
        <authorList>
            <consortium name="Drosophila 12 Genomes Consortium"/>
            <person name="Clark A.G."/>
            <person name="Eisen M.B."/>
            <person name="Smith D.R."/>
            <person name="Bergman C.M."/>
            <person name="Oliver B."/>
            <person name="Markow T.A."/>
            <person name="Kaufman T.C."/>
            <person name="Kellis M."/>
            <person name="Gelbart W."/>
            <person name="Iyer V.N."/>
            <person name="Pollard D.A."/>
            <person name="Sackton T.B."/>
            <person name="Larracuente A.M."/>
            <person name="Singh N.D."/>
            <person name="Abad J.P."/>
            <person name="Abt D.N."/>
            <person name="Adryan B."/>
            <person name="Aguade M."/>
            <person name="Akashi H."/>
            <person name="Anderson W.W."/>
            <person name="Aquadro C.F."/>
            <person name="Ardell D.H."/>
            <person name="Arguello R."/>
            <person name="Artieri C.G."/>
            <person name="Barbash D.A."/>
            <person name="Barker D."/>
            <person name="Barsanti P."/>
            <person name="Batterham P."/>
            <person name="Batzoglou S."/>
            <person name="Begun D."/>
            <person name="Bhutkar A."/>
            <person name="Blanco E."/>
            <person name="Bosak S.A."/>
            <person name="Bradley R.K."/>
            <person name="Brand A.D."/>
            <person name="Brent M.R."/>
            <person name="Brooks A.N."/>
            <person name="Brown R.H."/>
            <person name="Butlin R.K."/>
            <person name="Caggese C."/>
            <person name="Calvi B.R."/>
            <person name="Bernardo de Carvalho A."/>
            <person name="Caspi A."/>
            <person name="Castrezana S."/>
            <person name="Celniker S.E."/>
            <person name="Chang J.L."/>
            <person name="Chapple C."/>
            <person name="Chatterji S."/>
            <person name="Chinwalla A."/>
            <person name="Civetta A."/>
            <person name="Clifton S.W."/>
            <person name="Comeron J.M."/>
            <person name="Costello J.C."/>
            <person name="Coyne J.A."/>
            <person name="Daub J."/>
            <person name="David R.G."/>
            <person name="Delcher A.L."/>
            <person name="Delehaunty K."/>
            <person name="Do C.B."/>
            <person name="Ebling H."/>
            <person name="Edwards K."/>
            <person name="Eickbush T."/>
            <person name="Evans J.D."/>
            <person name="Filipski A."/>
            <person name="Findeiss S."/>
            <person name="Freyhult E."/>
            <person name="Fulton L."/>
            <person name="Fulton R."/>
            <person name="Garcia A.C."/>
            <person name="Gardiner A."/>
            <person name="Garfield D.A."/>
            <person name="Garvin B.E."/>
            <person name="Gibson G."/>
            <person name="Gilbert D."/>
            <person name="Gnerre S."/>
            <person name="Godfrey J."/>
            <person name="Good R."/>
            <person name="Gotea V."/>
            <person name="Gravely B."/>
            <person name="Greenberg A.J."/>
            <person name="Griffiths-Jones S."/>
            <person name="Gross S."/>
            <person name="Guigo R."/>
            <person name="Gustafson E.A."/>
            <person name="Haerty W."/>
            <person name="Hahn M.W."/>
            <person name="Halligan D.L."/>
            <person name="Halpern A.L."/>
            <person name="Halter G.M."/>
            <person name="Han M.V."/>
            <person name="Heger A."/>
            <person name="Hillier L."/>
            <person name="Hinrichs A.S."/>
            <person name="Holmes I."/>
            <person name="Hoskins R.A."/>
            <person name="Hubisz M.J."/>
            <person name="Hultmark D."/>
            <person name="Huntley M.A."/>
            <person name="Jaffe D.B."/>
            <person name="Jagadeeshan S."/>
            <person name="Jeck W.R."/>
            <person name="Johnson J."/>
            <person name="Jones C.D."/>
            <person name="Jordan W.C."/>
            <person name="Karpen G.H."/>
            <person name="Kataoka E."/>
            <person name="Keightley P.D."/>
            <person name="Kheradpour P."/>
            <person name="Kirkness E.F."/>
            <person name="Koerich L.B."/>
            <person name="Kristiansen K."/>
            <person name="Kudrna D."/>
            <person name="Kulathinal R.J."/>
            <person name="Kumar S."/>
            <person name="Kwok R."/>
            <person name="Lander E."/>
            <person name="Langley C.H."/>
            <person name="Lapoint R."/>
            <person name="Lazzaro B.P."/>
            <person name="Lee S.J."/>
            <person name="Levesque L."/>
            <person name="Li R."/>
            <person name="Lin C.F."/>
            <person name="Lin M.F."/>
            <person name="Lindblad-Toh K."/>
            <person name="Llopart A."/>
            <person name="Long M."/>
            <person name="Low L."/>
            <person name="Lozovsky E."/>
            <person name="Lu J."/>
            <person name="Luo M."/>
            <person name="Machado C.A."/>
            <person name="Makalowski W."/>
            <person name="Marzo M."/>
            <person name="Matsuda M."/>
            <person name="Matzkin L."/>
            <person name="McAllister B."/>
            <person name="McBride C.S."/>
            <person name="McKernan B."/>
            <person name="McKernan K."/>
            <person name="Mendez-Lago M."/>
            <person name="Minx P."/>
            <person name="Mollenhauer M.U."/>
            <person name="Montooth K."/>
            <person name="Mount S.M."/>
            <person name="Mu X."/>
            <person name="Myers E."/>
            <person name="Negre B."/>
            <person name="Newfeld S."/>
            <person name="Nielsen R."/>
            <person name="Noor M.A."/>
            <person name="O'Grady P."/>
            <person name="Pachter L."/>
            <person name="Papaceit M."/>
            <person name="Parisi M.J."/>
            <person name="Parisi M."/>
            <person name="Parts L."/>
            <person name="Pedersen J.S."/>
            <person name="Pesole G."/>
            <person name="Phillippy A.M."/>
            <person name="Ponting C.P."/>
            <person name="Pop M."/>
            <person name="Porcelli D."/>
            <person name="Powell J.R."/>
            <person name="Prohaska S."/>
            <person name="Pruitt K."/>
            <person name="Puig M."/>
            <person name="Quesneville H."/>
            <person name="Ram K.R."/>
            <person name="Rand D."/>
            <person name="Rasmussen M.D."/>
            <person name="Reed L.K."/>
            <person name="Reenan R."/>
            <person name="Reily A."/>
            <person name="Remington K.A."/>
            <person name="Rieger T.T."/>
            <person name="Ritchie M.G."/>
            <person name="Robin C."/>
            <person name="Rogers Y.H."/>
            <person name="Rohde C."/>
            <person name="Rozas J."/>
            <person name="Rubenfield M.J."/>
            <person name="Ruiz A."/>
            <person name="Russo S."/>
            <person name="Salzberg S.L."/>
            <person name="Sanchez-Gracia A."/>
            <person name="Saranga D.J."/>
            <person name="Sato H."/>
            <person name="Schaeffer S.W."/>
            <person name="Schatz M.C."/>
            <person name="Schlenke T."/>
            <person name="Schwartz R."/>
            <person name="Segarra C."/>
            <person name="Singh R.S."/>
            <person name="Sirot L."/>
            <person name="Sirota M."/>
            <person name="Sisneros N.B."/>
            <person name="Smith C.D."/>
            <person name="Smith T.F."/>
            <person name="Spieth J."/>
            <person name="Stage D.E."/>
            <person name="Stark A."/>
            <person name="Stephan W."/>
            <person name="Strausberg R.L."/>
            <person name="Strempel S."/>
            <person name="Sturgill D."/>
            <person name="Sutton G."/>
            <person name="Sutton G.G."/>
            <person name="Tao W."/>
            <person name="Teichmann S."/>
            <person name="Tobari Y.N."/>
            <person name="Tomimura Y."/>
            <person name="Tsolas J.M."/>
            <person name="Valente V.L."/>
            <person name="Venter E."/>
            <person name="Venter J.C."/>
            <person name="Vicario S."/>
            <person name="Vieira F.G."/>
            <person name="Vilella A.J."/>
            <person name="Villasante A."/>
            <person name="Walenz B."/>
            <person name="Wang J."/>
            <person name="Wasserman M."/>
            <person name="Watts T."/>
            <person name="Wilson D."/>
            <person name="Wilson R.K."/>
            <person name="Wing R.A."/>
            <person name="Wolfner M.F."/>
            <person name="Wong A."/>
            <person name="Wong G.K."/>
            <person name="Wu C.I."/>
            <person name="Wu G."/>
            <person name="Yamamoto D."/>
            <person name="Yang H.P."/>
            <person name="Yang S.P."/>
            <person name="Yorke J.A."/>
            <person name="Yoshida K."/>
            <person name="Zdobnov E."/>
            <person name="Zhang P."/>
            <person name="Zhang Y."/>
            <person name="Zimin A.V."/>
            <person name="Baldwin J."/>
            <person name="Abdouelleil A."/>
            <person name="Abdulkadir J."/>
            <person name="Abebe A."/>
            <person name="Abera B."/>
            <person name="Abreu J."/>
            <person name="Acer S.C."/>
            <person name="Aftuck L."/>
            <person name="Alexander A."/>
            <person name="An P."/>
            <person name="Anderson E."/>
            <person name="Anderson S."/>
            <person name="Arachi H."/>
            <person name="Azer M."/>
            <person name="Bachantsang P."/>
            <person name="Barry A."/>
            <person name="Bayul T."/>
            <person name="Berlin A."/>
            <person name="Bessette D."/>
            <person name="Bloom T."/>
            <person name="Blye J."/>
            <person name="Boguslavskiy L."/>
            <person name="Bonnet C."/>
            <person name="Boukhgalter B."/>
            <person name="Bourzgui I."/>
            <person name="Brown A."/>
            <person name="Cahill P."/>
            <person name="Channer S."/>
            <person name="Cheshatsang Y."/>
            <person name="Chuda L."/>
            <person name="Citroen M."/>
            <person name="Collymore A."/>
            <person name="Cooke P."/>
            <person name="Costello M."/>
            <person name="D'Aco K."/>
            <person name="Daza R."/>
            <person name="De Haan G."/>
            <person name="DeGray S."/>
            <person name="DeMaso C."/>
            <person name="Dhargay N."/>
            <person name="Dooley K."/>
            <person name="Dooley E."/>
            <person name="Doricent M."/>
            <person name="Dorje P."/>
            <person name="Dorjee K."/>
            <person name="Dupes A."/>
            <person name="Elong R."/>
            <person name="Falk J."/>
            <person name="Farina A."/>
            <person name="Faro S."/>
            <person name="Ferguson D."/>
            <person name="Fisher S."/>
            <person name="Foley C.D."/>
            <person name="Franke A."/>
            <person name="Friedrich D."/>
            <person name="Gadbois L."/>
            <person name="Gearin G."/>
            <person name="Gearin C.R."/>
            <person name="Giannoukos G."/>
            <person name="Goode T."/>
            <person name="Graham J."/>
            <person name="Grandbois E."/>
            <person name="Grewal S."/>
            <person name="Gyaltsen K."/>
            <person name="Hafez N."/>
            <person name="Hagos B."/>
            <person name="Hall J."/>
            <person name="Henson C."/>
            <person name="Hollinger A."/>
            <person name="Honan T."/>
            <person name="Huard M.D."/>
            <person name="Hughes L."/>
            <person name="Hurhula B."/>
            <person name="Husby M.E."/>
            <person name="Kamat A."/>
            <person name="Kanga B."/>
            <person name="Kashin S."/>
            <person name="Khazanovich D."/>
            <person name="Kisner P."/>
            <person name="Lance K."/>
            <person name="Lara M."/>
            <person name="Lee W."/>
            <person name="Lennon N."/>
            <person name="Letendre F."/>
            <person name="LeVine R."/>
            <person name="Lipovsky A."/>
            <person name="Liu X."/>
            <person name="Liu J."/>
            <person name="Liu S."/>
            <person name="Lokyitsang T."/>
            <person name="Lokyitsang Y."/>
            <person name="Lubonja R."/>
            <person name="Lui A."/>
            <person name="MacDonald P."/>
            <person name="Magnisalis V."/>
            <person name="Maru K."/>
            <person name="Matthews C."/>
            <person name="McCusker W."/>
            <person name="McDonough S."/>
            <person name="Mehta T."/>
            <person name="Meldrim J."/>
            <person name="Meneus L."/>
            <person name="Mihai O."/>
            <person name="Mihalev A."/>
            <person name="Mihova T."/>
            <person name="Mittelman R."/>
            <person name="Mlenga V."/>
            <person name="Montmayeur A."/>
            <person name="Mulrain L."/>
            <person name="Navidi A."/>
            <person name="Naylor J."/>
            <person name="Negash T."/>
            <person name="Nguyen T."/>
            <person name="Nguyen N."/>
            <person name="Nicol R."/>
            <person name="Norbu C."/>
            <person name="Norbu N."/>
            <person name="Novod N."/>
            <person name="O'Neill B."/>
            <person name="Osman S."/>
            <person name="Markiewicz E."/>
            <person name="Oyono O.L."/>
            <person name="Patti C."/>
            <person name="Phunkhang P."/>
            <person name="Pierre F."/>
            <person name="Priest M."/>
            <person name="Raghuraman S."/>
            <person name="Rege F."/>
            <person name="Reyes R."/>
            <person name="Rise C."/>
            <person name="Rogov P."/>
            <person name="Ross K."/>
            <person name="Ryan E."/>
            <person name="Settipalli S."/>
            <person name="Shea T."/>
            <person name="Sherpa N."/>
            <person name="Shi L."/>
            <person name="Shih D."/>
            <person name="Sparrow T."/>
            <person name="Spaulding J."/>
            <person name="Stalker J."/>
            <person name="Stange-Thomann N."/>
            <person name="Stavropoulos S."/>
            <person name="Stone C."/>
            <person name="Strader C."/>
            <person name="Tesfaye S."/>
            <person name="Thomson T."/>
            <person name="Thoulutsang Y."/>
            <person name="Thoulutsang D."/>
            <person name="Topham K."/>
            <person name="Topping I."/>
            <person name="Tsamla T."/>
            <person name="Vassiliev H."/>
            <person name="Vo A."/>
            <person name="Wangchuk T."/>
            <person name="Wangdi T."/>
            <person name="Weiand M."/>
            <person name="Wilkinson J."/>
            <person name="Wilson A."/>
            <person name="Yadav S."/>
            <person name="Young G."/>
            <person name="Yu Q."/>
            <person name="Zembek L."/>
            <person name="Zhong D."/>
            <person name="Zimmer A."/>
            <person name="Zwirko Z."/>
            <person name="Jaffe D.B."/>
            <person name="Alvarez P."/>
            <person name="Brockman W."/>
            <person name="Butler J."/>
            <person name="Chin C."/>
            <person name="Gnerre S."/>
            <person name="Grabherr M."/>
            <person name="Kleber M."/>
            <person name="Mauceli E."/>
            <person name="MacCallum I."/>
        </authorList>
    </citation>
    <scope>NUCLEOTIDE SEQUENCE [LARGE SCALE GENOMIC DNA]</scope>
    <source>
        <strain evidence="3">Tucson 15010-1051.87</strain>
    </source>
</reference>
<feature type="compositionally biased region" description="Basic and acidic residues" evidence="1">
    <location>
        <begin position="210"/>
        <end position="240"/>
    </location>
</feature>
<feature type="compositionally biased region" description="Polar residues" evidence="1">
    <location>
        <begin position="339"/>
        <end position="355"/>
    </location>
</feature>
<evidence type="ECO:0000313" key="2">
    <source>
        <dbReference type="EMBL" id="KRF78138.1"/>
    </source>
</evidence>
<feature type="compositionally biased region" description="Basic and acidic residues" evidence="1">
    <location>
        <begin position="40"/>
        <end position="79"/>
    </location>
</feature>
<feature type="compositionally biased region" description="Basic and acidic residues" evidence="1">
    <location>
        <begin position="290"/>
        <end position="310"/>
    </location>
</feature>
<feature type="compositionally biased region" description="Basic and acidic residues" evidence="1">
    <location>
        <begin position="449"/>
        <end position="481"/>
    </location>
</feature>
<gene>
    <name evidence="2" type="primary">Dvir\GJ25667</name>
    <name evidence="2" type="ORF">Dvir_GJ25667</name>
</gene>
<name>A0A0Q9VZ73_DROVI</name>
<organism evidence="2 3">
    <name type="scientific">Drosophila virilis</name>
    <name type="common">Fruit fly</name>
    <dbReference type="NCBI Taxonomy" id="7244"/>
    <lineage>
        <taxon>Eukaryota</taxon>
        <taxon>Metazoa</taxon>
        <taxon>Ecdysozoa</taxon>
        <taxon>Arthropoda</taxon>
        <taxon>Hexapoda</taxon>
        <taxon>Insecta</taxon>
        <taxon>Pterygota</taxon>
        <taxon>Neoptera</taxon>
        <taxon>Endopterygota</taxon>
        <taxon>Diptera</taxon>
        <taxon>Brachycera</taxon>
        <taxon>Muscomorpha</taxon>
        <taxon>Ephydroidea</taxon>
        <taxon>Drosophilidae</taxon>
        <taxon>Drosophila</taxon>
    </lineage>
</organism>
<dbReference type="AlphaFoldDB" id="A0A0Q9VZ73"/>
<protein>
    <submittedName>
        <fullName evidence="2">Uncharacterized protein</fullName>
    </submittedName>
</protein>
<feature type="compositionally biased region" description="Basic residues" evidence="1">
    <location>
        <begin position="524"/>
        <end position="535"/>
    </location>
</feature>
<feature type="compositionally biased region" description="Polar residues" evidence="1">
    <location>
        <begin position="169"/>
        <end position="182"/>
    </location>
</feature>
<feature type="compositionally biased region" description="Basic and acidic residues" evidence="1">
    <location>
        <begin position="1"/>
        <end position="32"/>
    </location>
</feature>
<feature type="compositionally biased region" description="Polar residues" evidence="1">
    <location>
        <begin position="195"/>
        <end position="204"/>
    </location>
</feature>
<feature type="region of interest" description="Disordered" evidence="1">
    <location>
        <begin position="1"/>
        <end position="85"/>
    </location>
</feature>
<feature type="compositionally biased region" description="Basic and acidic residues" evidence="1">
    <location>
        <begin position="124"/>
        <end position="133"/>
    </location>
</feature>
<evidence type="ECO:0000313" key="3">
    <source>
        <dbReference type="Proteomes" id="UP000008792"/>
    </source>
</evidence>
<feature type="region of interest" description="Disordered" evidence="1">
    <location>
        <begin position="106"/>
        <end position="133"/>
    </location>
</feature>
<dbReference type="Proteomes" id="UP000008792">
    <property type="component" value="Unassembled WGS sequence"/>
</dbReference>